<feature type="domain" description="Cadherin" evidence="9">
    <location>
        <begin position="461"/>
        <end position="512"/>
    </location>
</feature>
<keyword evidence="2" id="KW-0812">Transmembrane</keyword>
<dbReference type="PRINTS" id="PR00205">
    <property type="entry name" value="CADHERIN"/>
</dbReference>
<keyword evidence="11" id="KW-1185">Reference proteome</keyword>
<protein>
    <recommendedName>
        <fullName evidence="9">Cadherin domain-containing protein</fullName>
    </recommendedName>
</protein>
<dbReference type="GO" id="GO:0005509">
    <property type="term" value="F:calcium ion binding"/>
    <property type="evidence" value="ECO:0007669"/>
    <property type="project" value="UniProtKB-UniRule"/>
</dbReference>
<evidence type="ECO:0000259" key="9">
    <source>
        <dbReference type="PROSITE" id="PS50268"/>
    </source>
</evidence>
<feature type="domain" description="Cadherin" evidence="9">
    <location>
        <begin position="153"/>
        <end position="253"/>
    </location>
</feature>
<reference evidence="10 11" key="1">
    <citation type="submission" date="2018-11" db="EMBL/GenBank/DDBJ databases">
        <authorList>
            <consortium name="Pathogen Informatics"/>
        </authorList>
    </citation>
    <scope>NUCLEOTIDE SEQUENCE [LARGE SCALE GENOMIC DNA]</scope>
</reference>
<proteinExistence type="predicted"/>
<dbReference type="SMART" id="SM00112">
    <property type="entry name" value="CA"/>
    <property type="match status" value="4"/>
</dbReference>
<keyword evidence="3" id="KW-0677">Repeat</keyword>
<dbReference type="PROSITE" id="PS00232">
    <property type="entry name" value="CADHERIN_1"/>
    <property type="match status" value="3"/>
</dbReference>
<dbReference type="FunFam" id="2.60.40.60:FF:000061">
    <property type="entry name" value="FAT atypical cadherin 3"/>
    <property type="match status" value="1"/>
</dbReference>
<dbReference type="GO" id="GO:0005886">
    <property type="term" value="C:plasma membrane"/>
    <property type="evidence" value="ECO:0007669"/>
    <property type="project" value="InterPro"/>
</dbReference>
<feature type="domain" description="Cadherin" evidence="9">
    <location>
        <begin position="254"/>
        <end position="354"/>
    </location>
</feature>
<dbReference type="EMBL" id="UYRT01000746">
    <property type="protein sequence ID" value="VDK28658.1"/>
    <property type="molecule type" value="Genomic_DNA"/>
</dbReference>
<dbReference type="InterPro" id="IPR002126">
    <property type="entry name" value="Cadherin-like_dom"/>
</dbReference>
<dbReference type="SUPFAM" id="SSF49313">
    <property type="entry name" value="Cadherin-like"/>
    <property type="match status" value="5"/>
</dbReference>
<evidence type="ECO:0000256" key="4">
    <source>
        <dbReference type="ARBA" id="ARBA00022837"/>
    </source>
</evidence>
<organism evidence="10 11">
    <name type="scientific">Gongylonema pulchrum</name>
    <dbReference type="NCBI Taxonomy" id="637853"/>
    <lineage>
        <taxon>Eukaryota</taxon>
        <taxon>Metazoa</taxon>
        <taxon>Ecdysozoa</taxon>
        <taxon>Nematoda</taxon>
        <taxon>Chromadorea</taxon>
        <taxon>Rhabditida</taxon>
        <taxon>Spirurina</taxon>
        <taxon>Spiruromorpha</taxon>
        <taxon>Spiruroidea</taxon>
        <taxon>Gongylonematidae</taxon>
        <taxon>Gongylonema</taxon>
    </lineage>
</organism>
<keyword evidence="4 8" id="KW-0106">Calcium</keyword>
<dbReference type="Proteomes" id="UP000271098">
    <property type="component" value="Unassembled WGS sequence"/>
</dbReference>
<dbReference type="GO" id="GO:0007411">
    <property type="term" value="P:axon guidance"/>
    <property type="evidence" value="ECO:0007669"/>
    <property type="project" value="UniProtKB-ARBA"/>
</dbReference>
<dbReference type="PANTHER" id="PTHR24028:SF328">
    <property type="entry name" value="CADHERIN-3"/>
    <property type="match status" value="1"/>
</dbReference>
<feature type="domain" description="Cadherin" evidence="9">
    <location>
        <begin position="47"/>
        <end position="152"/>
    </location>
</feature>
<dbReference type="PANTHER" id="PTHR24028">
    <property type="entry name" value="CADHERIN-87A"/>
    <property type="match status" value="1"/>
</dbReference>
<dbReference type="Pfam" id="PF00028">
    <property type="entry name" value="Cadherin"/>
    <property type="match status" value="4"/>
</dbReference>
<comment type="subcellular location">
    <subcellularLocation>
        <location evidence="1">Membrane</location>
        <topology evidence="1">Single-pass membrane protein</topology>
    </subcellularLocation>
</comment>
<keyword evidence="5" id="KW-1133">Transmembrane helix</keyword>
<dbReference type="OrthoDB" id="26203at2759"/>
<gene>
    <name evidence="10" type="ORF">GPUH_LOCUS749</name>
</gene>
<dbReference type="CDD" id="cd11304">
    <property type="entry name" value="Cadherin_repeat"/>
    <property type="match status" value="5"/>
</dbReference>
<evidence type="ECO:0000313" key="11">
    <source>
        <dbReference type="Proteomes" id="UP000271098"/>
    </source>
</evidence>
<evidence type="ECO:0000256" key="6">
    <source>
        <dbReference type="ARBA" id="ARBA00023136"/>
    </source>
</evidence>
<evidence type="ECO:0000256" key="7">
    <source>
        <dbReference type="ARBA" id="ARBA00023180"/>
    </source>
</evidence>
<feature type="domain" description="Cadherin" evidence="9">
    <location>
        <begin position="1"/>
        <end position="46"/>
    </location>
</feature>
<sequence length="516" mass="57017">MHRKLDSRSNPVTLLLRAKDSGQPAQSTTVNCLVNIIDINDHKPRFFASRQELFVEENVPIGYEVTRAFAVDEDSGANGLITYSLEADNDSKETFQIDATTGAVTTVTKLDRETREKYVLKVRADDGGDPPLSDTLLITITIRDINDNTPYFEPDIYNVTIPENTARGTQLINVKAIDRDSEQKIVYRIEKSDKGIFSLVYSAEQGAVLSLSGEIGRTDDVLRVVISATDHGGLKGTCTVIITVTDVNTAPVFLLHPFTVHVLENVPVGSEVMHMRAEDYDRHMNAKLTYTIDSKEFTINEHTGLIVVAKELDREEQNSYVLNVTVSDQAASPLSSSTLLEVIVDDVNDNAPEFTSENYTVTIAEDTPIGTSFIQITATDVDEGDNALIDYYLMEQDGDSAAFKLDRSSGTLRVISNLDRELIPKYLLTITAQDRGSPSFSSFCTVSVVITDVNDNAPQFESSQYDLWVAENSPAGTTIGTIISRDLDEGENARIHFRIFGGIDAKFFDIQEVKIL</sequence>
<evidence type="ECO:0000256" key="5">
    <source>
        <dbReference type="ARBA" id="ARBA00022989"/>
    </source>
</evidence>
<keyword evidence="7" id="KW-0325">Glycoprotein</keyword>
<keyword evidence="6" id="KW-0472">Membrane</keyword>
<evidence type="ECO:0000256" key="1">
    <source>
        <dbReference type="ARBA" id="ARBA00004167"/>
    </source>
</evidence>
<dbReference type="AlphaFoldDB" id="A0A3P6QCW6"/>
<dbReference type="InterPro" id="IPR050174">
    <property type="entry name" value="Protocadherin/Cadherin-CA"/>
</dbReference>
<evidence type="ECO:0000256" key="3">
    <source>
        <dbReference type="ARBA" id="ARBA00022737"/>
    </source>
</evidence>
<evidence type="ECO:0000256" key="2">
    <source>
        <dbReference type="ARBA" id="ARBA00022692"/>
    </source>
</evidence>
<dbReference type="PROSITE" id="PS50268">
    <property type="entry name" value="CADHERIN_2"/>
    <property type="match status" value="6"/>
</dbReference>
<evidence type="ECO:0000313" key="10">
    <source>
        <dbReference type="EMBL" id="VDK28658.1"/>
    </source>
</evidence>
<name>A0A3P6QCW6_9BILA</name>
<dbReference type="GO" id="GO:0007156">
    <property type="term" value="P:homophilic cell adhesion via plasma membrane adhesion molecules"/>
    <property type="evidence" value="ECO:0007669"/>
    <property type="project" value="InterPro"/>
</dbReference>
<dbReference type="Gene3D" id="2.60.40.60">
    <property type="entry name" value="Cadherins"/>
    <property type="match status" value="6"/>
</dbReference>
<dbReference type="InterPro" id="IPR015919">
    <property type="entry name" value="Cadherin-like_sf"/>
</dbReference>
<evidence type="ECO:0000256" key="8">
    <source>
        <dbReference type="PROSITE-ProRule" id="PRU00043"/>
    </source>
</evidence>
<dbReference type="InterPro" id="IPR020894">
    <property type="entry name" value="Cadherin_CS"/>
</dbReference>
<feature type="domain" description="Cadherin" evidence="9">
    <location>
        <begin position="355"/>
        <end position="460"/>
    </location>
</feature>
<dbReference type="FunFam" id="2.60.40.60:FF:000020">
    <property type="entry name" value="Dachsous cadherin-related 1b"/>
    <property type="match status" value="2"/>
</dbReference>
<accession>A0A3P6QCW6</accession>